<evidence type="ECO:0000256" key="1">
    <source>
        <dbReference type="SAM" id="MobiDB-lite"/>
    </source>
</evidence>
<reference evidence="3 4" key="1">
    <citation type="submission" date="2019-07" db="EMBL/GenBank/DDBJ databases">
        <title>Cryptosporangium phraense sp. nov., isolated from plant litter.</title>
        <authorList>
            <person name="Suriyachadkun C."/>
        </authorList>
    </citation>
    <scope>NUCLEOTIDE SEQUENCE [LARGE SCALE GENOMIC DNA]</scope>
    <source>
        <strain evidence="3 4">A-T 5661</strain>
    </source>
</reference>
<organism evidence="3 4">
    <name type="scientific">Cryptosporangium phraense</name>
    <dbReference type="NCBI Taxonomy" id="2593070"/>
    <lineage>
        <taxon>Bacteria</taxon>
        <taxon>Bacillati</taxon>
        <taxon>Actinomycetota</taxon>
        <taxon>Actinomycetes</taxon>
        <taxon>Cryptosporangiales</taxon>
        <taxon>Cryptosporangiaceae</taxon>
        <taxon>Cryptosporangium</taxon>
    </lineage>
</organism>
<evidence type="ECO:0000313" key="4">
    <source>
        <dbReference type="Proteomes" id="UP000317982"/>
    </source>
</evidence>
<dbReference type="Gene3D" id="2.120.10.70">
    <property type="entry name" value="Fucose-specific lectin"/>
    <property type="match status" value="1"/>
</dbReference>
<dbReference type="EMBL" id="VIRS01000013">
    <property type="protein sequence ID" value="TQS43378.1"/>
    <property type="molecule type" value="Genomic_DNA"/>
</dbReference>
<dbReference type="Proteomes" id="UP000317982">
    <property type="component" value="Unassembled WGS sequence"/>
</dbReference>
<accession>A0A545APW8</accession>
<protein>
    <submittedName>
        <fullName evidence="3">Uncharacterized protein</fullName>
    </submittedName>
</protein>
<proteinExistence type="predicted"/>
<feature type="transmembrane region" description="Helical" evidence="2">
    <location>
        <begin position="126"/>
        <end position="148"/>
    </location>
</feature>
<keyword evidence="4" id="KW-1185">Reference proteome</keyword>
<feature type="region of interest" description="Disordered" evidence="1">
    <location>
        <begin position="152"/>
        <end position="173"/>
    </location>
</feature>
<dbReference type="InParanoid" id="A0A545APW8"/>
<keyword evidence="2" id="KW-0472">Membrane</keyword>
<sequence length="510" mass="53507">MTTTWTVDAGAAQIPIDATLRGESTFTVTNTGVVDDTVRFDAVPGPGADKSWFSVEQPQRLVPGQNGTVVFLVRVAIPPGTPPGQYDLTGRVYSTNTDTAPEDTMRSSGRVTFVVPATVVPPKRRWVPYAIAAVVLAVVLSTVAFLVLRPDSSEDTATPGPSRSPGGSPAPTTRFAETLGAVATGGGRATYFVRSAAGDLWQFTADGGAGTWTNVKHPDGRPITAGVGVIALDGGSRARAYVLAGEHVWAGEGLGSSWSWSDLGGPDGVPIAGPVGALAEPGNIASVFVRGRDEHLYQRRTAGWGDLGQPGSTTIASAGSVFSNEGGANTHIFVIGADGTLRHPFFAGKWRWEGLGAPPGTRVELLLGGTAQGDRLPHEFVRASDGNVWVRRWNGTSWNWQLQGRPPTAGATIGGALGALPGPGDDLLLFVQTGQNQVWLNRWDAQTQSWRWIDQKISGSGPLATDGGAVTSTAPNQVVLFARSATGDVWFTRPFAPATTTPQWHHTPAP</sequence>
<name>A0A545APW8_9ACTN</name>
<keyword evidence="2" id="KW-1133">Transmembrane helix</keyword>
<keyword evidence="2" id="KW-0812">Transmembrane</keyword>
<dbReference type="OrthoDB" id="9816502at2"/>
<evidence type="ECO:0000313" key="3">
    <source>
        <dbReference type="EMBL" id="TQS43378.1"/>
    </source>
</evidence>
<dbReference type="AlphaFoldDB" id="A0A545APW8"/>
<dbReference type="RefSeq" id="WP_142706076.1">
    <property type="nucleotide sequence ID" value="NZ_VIRS01000013.1"/>
</dbReference>
<comment type="caution">
    <text evidence="3">The sequence shown here is derived from an EMBL/GenBank/DDBJ whole genome shotgun (WGS) entry which is preliminary data.</text>
</comment>
<gene>
    <name evidence="3" type="ORF">FL583_19285</name>
</gene>
<feature type="compositionally biased region" description="Low complexity" evidence="1">
    <location>
        <begin position="156"/>
        <end position="173"/>
    </location>
</feature>
<evidence type="ECO:0000256" key="2">
    <source>
        <dbReference type="SAM" id="Phobius"/>
    </source>
</evidence>
<dbReference type="SUPFAM" id="SSF89372">
    <property type="entry name" value="Fucose-specific lectin"/>
    <property type="match status" value="1"/>
</dbReference>